<keyword evidence="8" id="KW-0560">Oxidoreductase</keyword>
<keyword evidence="15" id="KW-1185">Reference proteome</keyword>
<accession>A0A834IPJ9</accession>
<evidence type="ECO:0000256" key="12">
    <source>
        <dbReference type="SAM" id="MobiDB-lite"/>
    </source>
</evidence>
<dbReference type="InterPro" id="IPR002937">
    <property type="entry name" value="Amino_oxidase"/>
</dbReference>
<dbReference type="InterPro" id="IPR036188">
    <property type="entry name" value="FAD/NAD-bd_sf"/>
</dbReference>
<proteinExistence type="inferred from homology"/>
<dbReference type="GO" id="GO:0006782">
    <property type="term" value="P:protoporphyrinogen IX biosynthetic process"/>
    <property type="evidence" value="ECO:0007669"/>
    <property type="project" value="UniProtKB-UniPathway"/>
</dbReference>
<evidence type="ECO:0000256" key="7">
    <source>
        <dbReference type="ARBA" id="ARBA00022827"/>
    </source>
</evidence>
<protein>
    <recommendedName>
        <fullName evidence="5">protoporphyrinogen oxidase</fullName>
        <ecNumber evidence="5">1.3.3.4</ecNumber>
    </recommendedName>
</protein>
<keyword evidence="6" id="KW-0285">Flavoprotein</keyword>
<dbReference type="GO" id="GO:0005743">
    <property type="term" value="C:mitochondrial inner membrane"/>
    <property type="evidence" value="ECO:0007669"/>
    <property type="project" value="TreeGrafter"/>
</dbReference>
<dbReference type="UniPathway" id="UPA00251">
    <property type="reaction ID" value="UER00324"/>
</dbReference>
<feature type="region of interest" description="Disordered" evidence="12">
    <location>
        <begin position="1"/>
        <end position="20"/>
    </location>
</feature>
<evidence type="ECO:0000256" key="1">
    <source>
        <dbReference type="ARBA" id="ARBA00001974"/>
    </source>
</evidence>
<keyword evidence="9" id="KW-0350">Heme biosynthesis</keyword>
<keyword evidence="10" id="KW-0627">Porphyrin biosynthesis</keyword>
<evidence type="ECO:0000259" key="13">
    <source>
        <dbReference type="Pfam" id="PF01593"/>
    </source>
</evidence>
<feature type="compositionally biased region" description="Acidic residues" evidence="12">
    <location>
        <begin position="132"/>
        <end position="141"/>
    </location>
</feature>
<feature type="region of interest" description="Disordered" evidence="12">
    <location>
        <begin position="132"/>
        <end position="186"/>
    </location>
</feature>
<evidence type="ECO:0000313" key="15">
    <source>
        <dbReference type="Proteomes" id="UP000625711"/>
    </source>
</evidence>
<gene>
    <name evidence="14" type="ORF">GWI33_004427</name>
</gene>
<comment type="catalytic activity">
    <reaction evidence="11">
        <text>protoporphyrinogen IX + 3 O2 = protoporphyrin IX + 3 H2O2</text>
        <dbReference type="Rhea" id="RHEA:25576"/>
        <dbReference type="ChEBI" id="CHEBI:15379"/>
        <dbReference type="ChEBI" id="CHEBI:16240"/>
        <dbReference type="ChEBI" id="CHEBI:57306"/>
        <dbReference type="ChEBI" id="CHEBI:57307"/>
        <dbReference type="EC" id="1.3.3.4"/>
    </reaction>
</comment>
<comment type="function">
    <text evidence="2">Catalyzes the 6-electron oxidation of protoporphyrinogen-IX to form protoporphyrin-IX.</text>
</comment>
<dbReference type="Gene3D" id="3.50.50.60">
    <property type="entry name" value="FAD/NAD(P)-binding domain"/>
    <property type="match status" value="2"/>
</dbReference>
<organism evidence="14 15">
    <name type="scientific">Rhynchophorus ferrugineus</name>
    <name type="common">Red palm weevil</name>
    <name type="synonym">Curculio ferrugineus</name>
    <dbReference type="NCBI Taxonomy" id="354439"/>
    <lineage>
        <taxon>Eukaryota</taxon>
        <taxon>Metazoa</taxon>
        <taxon>Ecdysozoa</taxon>
        <taxon>Arthropoda</taxon>
        <taxon>Hexapoda</taxon>
        <taxon>Insecta</taxon>
        <taxon>Pterygota</taxon>
        <taxon>Neoptera</taxon>
        <taxon>Endopterygota</taxon>
        <taxon>Coleoptera</taxon>
        <taxon>Polyphaga</taxon>
        <taxon>Cucujiformia</taxon>
        <taxon>Curculionidae</taxon>
        <taxon>Dryophthorinae</taxon>
        <taxon>Rhynchophorus</taxon>
    </lineage>
</organism>
<dbReference type="NCBIfam" id="TIGR00562">
    <property type="entry name" value="proto_IX_ox"/>
    <property type="match status" value="1"/>
</dbReference>
<evidence type="ECO:0000256" key="3">
    <source>
        <dbReference type="ARBA" id="ARBA00005073"/>
    </source>
</evidence>
<dbReference type="EMBL" id="JAACXV010000229">
    <property type="protein sequence ID" value="KAF7281710.1"/>
    <property type="molecule type" value="Genomic_DNA"/>
</dbReference>
<comment type="cofactor">
    <cofactor evidence="1">
        <name>FAD</name>
        <dbReference type="ChEBI" id="CHEBI:57692"/>
    </cofactor>
</comment>
<evidence type="ECO:0000256" key="11">
    <source>
        <dbReference type="ARBA" id="ARBA00047554"/>
    </source>
</evidence>
<dbReference type="EC" id="1.3.3.4" evidence="5"/>
<reference evidence="14" key="1">
    <citation type="submission" date="2020-08" db="EMBL/GenBank/DDBJ databases">
        <title>Genome sequencing and assembly of the red palm weevil Rhynchophorus ferrugineus.</title>
        <authorList>
            <person name="Dias G.B."/>
            <person name="Bergman C.M."/>
            <person name="Manee M."/>
        </authorList>
    </citation>
    <scope>NUCLEOTIDE SEQUENCE</scope>
    <source>
        <strain evidence="14">AA-2017</strain>
        <tissue evidence="14">Whole larva</tissue>
    </source>
</reference>
<evidence type="ECO:0000313" key="14">
    <source>
        <dbReference type="EMBL" id="KAF7281710.1"/>
    </source>
</evidence>
<dbReference type="InterPro" id="IPR004572">
    <property type="entry name" value="Protoporphyrinogen_oxidase"/>
</dbReference>
<dbReference type="SUPFAM" id="SSF54373">
    <property type="entry name" value="FAD-linked reductases, C-terminal domain"/>
    <property type="match status" value="1"/>
</dbReference>
<dbReference type="Proteomes" id="UP000625711">
    <property type="component" value="Unassembled WGS sequence"/>
</dbReference>
<dbReference type="SUPFAM" id="SSF51905">
    <property type="entry name" value="FAD/NAD(P)-binding domain"/>
    <property type="match status" value="1"/>
</dbReference>
<dbReference type="PANTHER" id="PTHR42923:SF3">
    <property type="entry name" value="PROTOPORPHYRINOGEN OXIDASE"/>
    <property type="match status" value="1"/>
</dbReference>
<name>A0A834IPJ9_RHYFE</name>
<feature type="domain" description="Amine oxidase" evidence="13">
    <location>
        <begin position="430"/>
        <end position="841"/>
    </location>
</feature>
<dbReference type="AlphaFoldDB" id="A0A834IPJ9"/>
<dbReference type="OrthoDB" id="419752at2759"/>
<comment type="caution">
    <text evidence="14">The sequence shown here is derived from an EMBL/GenBank/DDBJ whole genome shotgun (WGS) entry which is preliminary data.</text>
</comment>
<sequence length="846" mass="96174">MALENESSTKTDNDDDDLGCYFLQPSSSPYNITEKVQQANLDLFNSTLETARSIKVKFREELVSFEPDLTDDDVNSIESDQVEEDQGIIEKVPDSTDNMSAYSTVLRENISLEDTEEEEEEVGEAFVEEILSSDDDGEIQEEGSFRQSEYVAESKVSNELRKGNVEDQIDQKAEKRKNKGRKGSKRTEINCKDHCIEQVDSRLSMLIKKLDIQEKPVVNLPPLQLHQRHCCDDTKSSHSFRNLPNYNGYRSEYGLSYRQLKNKHKHIETIRQKEMARQKLIEEYRIMKVQQNESVFCQWLKEVSRRNRQKREINRENKLRLKSVGFQPQTPLKCLSPNVVNINQSLMRQERDRVRPKTAGFNEFVPKGHIKKKRPSTTQSCVYIELPKSVLKKGIYIGDLLITNSKKISKKLHILTIATIMPTVILGGGISGLTAAYYLLKKNCTSIALLEASNRFGGWIKSNKQKNDSIFEEGPRTIRPRGNPGINTLNLIDDLGLSENILPIKNDSAVARNRMIYAGGELHSLPNTFSSLLKVQKPFSKPLLMHLLQDLITKPKIVKDESIYNFTRRRQRARGIVKHVFNKDTQIPKGKLAKKALEENWNVYSFRNGLETLPIKLETFLSSSTHVNLCKNFKVSEIKFKKNGALIKLDDGHSINYSHVISSLSAKTLAPLINNQHPQLASMLNNIKFVTVGVINLEFKGHLIESPGFGFLVPPKEKLSILGVIYDSCCHSYQNTVLTVMMGGYWFESLFGENPINEDLLKIALKDVKTTLQINSEPINYKVNILRDCIPQYIVGHQENLHKIETYIKTNNLPLSLCGSSYYGIGVNDVILSSKNVVENVNFSVG</sequence>
<evidence type="ECO:0000256" key="4">
    <source>
        <dbReference type="ARBA" id="ARBA00010551"/>
    </source>
</evidence>
<feature type="compositionally biased region" description="Basic and acidic residues" evidence="12">
    <location>
        <begin position="156"/>
        <end position="173"/>
    </location>
</feature>
<evidence type="ECO:0000256" key="8">
    <source>
        <dbReference type="ARBA" id="ARBA00023002"/>
    </source>
</evidence>
<keyword evidence="7" id="KW-0274">FAD</keyword>
<evidence type="ECO:0000256" key="5">
    <source>
        <dbReference type="ARBA" id="ARBA00012867"/>
    </source>
</evidence>
<comment type="pathway">
    <text evidence="3">Porphyrin-containing compound metabolism; protoporphyrin-IX biosynthesis; protoporphyrin-IX from protoporphyrinogen-IX: step 1/1.</text>
</comment>
<dbReference type="PANTHER" id="PTHR42923">
    <property type="entry name" value="PROTOPORPHYRINOGEN OXIDASE"/>
    <property type="match status" value="1"/>
</dbReference>
<comment type="similarity">
    <text evidence="4">Belongs to the protoporphyrinogen/coproporphyrinogen oxidase family. Protoporphyrinogen oxidase subfamily.</text>
</comment>
<evidence type="ECO:0000256" key="10">
    <source>
        <dbReference type="ARBA" id="ARBA00023244"/>
    </source>
</evidence>
<evidence type="ECO:0000256" key="9">
    <source>
        <dbReference type="ARBA" id="ARBA00023133"/>
    </source>
</evidence>
<feature type="compositionally biased region" description="Basic residues" evidence="12">
    <location>
        <begin position="174"/>
        <end position="184"/>
    </location>
</feature>
<dbReference type="GO" id="GO:0004729">
    <property type="term" value="F:oxygen-dependent protoporphyrinogen oxidase activity"/>
    <property type="evidence" value="ECO:0007669"/>
    <property type="project" value="UniProtKB-EC"/>
</dbReference>
<dbReference type="InterPro" id="IPR050464">
    <property type="entry name" value="Zeta_carotene_desat/Oxidored"/>
</dbReference>
<dbReference type="Pfam" id="PF01593">
    <property type="entry name" value="Amino_oxidase"/>
    <property type="match status" value="1"/>
</dbReference>
<evidence type="ECO:0000256" key="6">
    <source>
        <dbReference type="ARBA" id="ARBA00022630"/>
    </source>
</evidence>
<evidence type="ECO:0000256" key="2">
    <source>
        <dbReference type="ARBA" id="ARBA00002600"/>
    </source>
</evidence>